<organism evidence="2 3">
    <name type="scientific">Cryptolaemus montrouzieri</name>
    <dbReference type="NCBI Taxonomy" id="559131"/>
    <lineage>
        <taxon>Eukaryota</taxon>
        <taxon>Metazoa</taxon>
        <taxon>Ecdysozoa</taxon>
        <taxon>Arthropoda</taxon>
        <taxon>Hexapoda</taxon>
        <taxon>Insecta</taxon>
        <taxon>Pterygota</taxon>
        <taxon>Neoptera</taxon>
        <taxon>Endopterygota</taxon>
        <taxon>Coleoptera</taxon>
        <taxon>Polyphaga</taxon>
        <taxon>Cucujiformia</taxon>
        <taxon>Coccinelloidea</taxon>
        <taxon>Coccinellidae</taxon>
        <taxon>Scymninae</taxon>
        <taxon>Scymnini</taxon>
        <taxon>Cryptolaemus</taxon>
    </lineage>
</organism>
<keyword evidence="3" id="KW-1185">Reference proteome</keyword>
<sequence>NNHQVTTPHTSDENLVAGPNTAEASSLPSSDLPLTYPQIEPVSIISGKETIPSDQNSTSRNKLLSSTKRGIDETLSPPIVSEKEDGSEIFMQPKTLIQIAKKMKNETDNPSKNKLKDFITTHEPSSILDYDEISDLLQI</sequence>
<dbReference type="AlphaFoldDB" id="A0ABD2N491"/>
<dbReference type="EMBL" id="JABFTP020000062">
    <property type="protein sequence ID" value="KAL3273252.1"/>
    <property type="molecule type" value="Genomic_DNA"/>
</dbReference>
<protein>
    <recommendedName>
        <fullName evidence="4">Phosphoprotein</fullName>
    </recommendedName>
</protein>
<feature type="non-terminal residue" evidence="2">
    <location>
        <position position="1"/>
    </location>
</feature>
<gene>
    <name evidence="2" type="ORF">HHI36_014706</name>
</gene>
<accession>A0ABD2N491</accession>
<evidence type="ECO:0000313" key="2">
    <source>
        <dbReference type="EMBL" id="KAL3273252.1"/>
    </source>
</evidence>
<name>A0ABD2N491_9CUCU</name>
<evidence type="ECO:0000256" key="1">
    <source>
        <dbReference type="SAM" id="MobiDB-lite"/>
    </source>
</evidence>
<reference evidence="2 3" key="1">
    <citation type="journal article" date="2021" name="BMC Biol.">
        <title>Horizontally acquired antibacterial genes associated with adaptive radiation of ladybird beetles.</title>
        <authorList>
            <person name="Li H.S."/>
            <person name="Tang X.F."/>
            <person name="Huang Y.H."/>
            <person name="Xu Z.Y."/>
            <person name="Chen M.L."/>
            <person name="Du X.Y."/>
            <person name="Qiu B.Y."/>
            <person name="Chen P.T."/>
            <person name="Zhang W."/>
            <person name="Slipinski A."/>
            <person name="Escalona H.E."/>
            <person name="Waterhouse R.M."/>
            <person name="Zwick A."/>
            <person name="Pang H."/>
        </authorList>
    </citation>
    <scope>NUCLEOTIDE SEQUENCE [LARGE SCALE GENOMIC DNA]</scope>
    <source>
        <strain evidence="2">SYSU2018</strain>
    </source>
</reference>
<evidence type="ECO:0000313" key="3">
    <source>
        <dbReference type="Proteomes" id="UP001516400"/>
    </source>
</evidence>
<evidence type="ECO:0008006" key="4">
    <source>
        <dbReference type="Google" id="ProtNLM"/>
    </source>
</evidence>
<comment type="caution">
    <text evidence="2">The sequence shown here is derived from an EMBL/GenBank/DDBJ whole genome shotgun (WGS) entry which is preliminary data.</text>
</comment>
<feature type="region of interest" description="Disordered" evidence="1">
    <location>
        <begin position="1"/>
        <end position="34"/>
    </location>
</feature>
<feature type="region of interest" description="Disordered" evidence="1">
    <location>
        <begin position="47"/>
        <end position="86"/>
    </location>
</feature>
<feature type="compositionally biased region" description="Polar residues" evidence="1">
    <location>
        <begin position="52"/>
        <end position="68"/>
    </location>
</feature>
<dbReference type="Proteomes" id="UP001516400">
    <property type="component" value="Unassembled WGS sequence"/>
</dbReference>
<proteinExistence type="predicted"/>